<dbReference type="Proteomes" id="UP000539111">
    <property type="component" value="Unassembled WGS sequence"/>
</dbReference>
<name>A0A7Z0D5B7_9MICO</name>
<keyword evidence="1" id="KW-1133">Transmembrane helix</keyword>
<feature type="transmembrane region" description="Helical" evidence="1">
    <location>
        <begin position="21"/>
        <end position="39"/>
    </location>
</feature>
<dbReference type="SUPFAM" id="SSF103473">
    <property type="entry name" value="MFS general substrate transporter"/>
    <property type="match status" value="1"/>
</dbReference>
<dbReference type="EMBL" id="JACBZP010000001">
    <property type="protein sequence ID" value="NYI69106.1"/>
    <property type="molecule type" value="Genomic_DNA"/>
</dbReference>
<keyword evidence="3" id="KW-1185">Reference proteome</keyword>
<keyword evidence="1" id="KW-0812">Transmembrane</keyword>
<reference evidence="2 3" key="1">
    <citation type="submission" date="2020-07" db="EMBL/GenBank/DDBJ databases">
        <title>Sequencing the genomes of 1000 actinobacteria strains.</title>
        <authorList>
            <person name="Klenk H.-P."/>
        </authorList>
    </citation>
    <scope>NUCLEOTIDE SEQUENCE [LARGE SCALE GENOMIC DNA]</scope>
    <source>
        <strain evidence="2 3">DSM 26341</strain>
    </source>
</reference>
<dbReference type="RefSeq" id="WP_179429377.1">
    <property type="nucleotide sequence ID" value="NZ_JACBZP010000001.1"/>
</dbReference>
<evidence type="ECO:0000313" key="3">
    <source>
        <dbReference type="Proteomes" id="UP000539111"/>
    </source>
</evidence>
<dbReference type="InterPro" id="IPR036259">
    <property type="entry name" value="MFS_trans_sf"/>
</dbReference>
<evidence type="ECO:0000313" key="2">
    <source>
        <dbReference type="EMBL" id="NYI69106.1"/>
    </source>
</evidence>
<feature type="transmembrane region" description="Helical" evidence="1">
    <location>
        <begin position="99"/>
        <end position="120"/>
    </location>
</feature>
<protein>
    <submittedName>
        <fullName evidence="2">Uncharacterized protein</fullName>
    </submittedName>
</protein>
<feature type="transmembrane region" description="Helical" evidence="1">
    <location>
        <begin position="132"/>
        <end position="150"/>
    </location>
</feature>
<gene>
    <name evidence="2" type="ORF">BJY26_003412</name>
</gene>
<organism evidence="2 3">
    <name type="scientific">Spelaeicoccus albus</name>
    <dbReference type="NCBI Taxonomy" id="1280376"/>
    <lineage>
        <taxon>Bacteria</taxon>
        <taxon>Bacillati</taxon>
        <taxon>Actinomycetota</taxon>
        <taxon>Actinomycetes</taxon>
        <taxon>Micrococcales</taxon>
        <taxon>Brevibacteriaceae</taxon>
        <taxon>Spelaeicoccus</taxon>
    </lineage>
</organism>
<evidence type="ECO:0000256" key="1">
    <source>
        <dbReference type="SAM" id="Phobius"/>
    </source>
</evidence>
<accession>A0A7Z0D5B7</accession>
<comment type="caution">
    <text evidence="2">The sequence shown here is derived from an EMBL/GenBank/DDBJ whole genome shotgun (WGS) entry which is preliminary data.</text>
</comment>
<sequence length="167" mass="18416">MKRRSDDTRSISAELRAWPTRRWLFAAGTTVSVVLVTGIPTDLIDTPLFTRDVPVTWWAWPVLIMTALLSGLVAATYVARKDASTRRDSGSRFGMTGAVMTFFAVGCPVCNKLVLLALGYTGAIQFFEPVQPYLAVVAIGALGWALVWRIRRERTCPLRPDGASGRR</sequence>
<dbReference type="AlphaFoldDB" id="A0A7Z0D5B7"/>
<feature type="transmembrane region" description="Helical" evidence="1">
    <location>
        <begin position="59"/>
        <end position="79"/>
    </location>
</feature>
<keyword evidence="1" id="KW-0472">Membrane</keyword>
<proteinExistence type="predicted"/>